<dbReference type="EMBL" id="DXFQ01000109">
    <property type="protein sequence ID" value="HIX20160.1"/>
    <property type="molecule type" value="Genomic_DNA"/>
</dbReference>
<dbReference type="InterPro" id="IPR036869">
    <property type="entry name" value="J_dom_sf"/>
</dbReference>
<dbReference type="PRINTS" id="PR00625">
    <property type="entry name" value="JDOMAIN"/>
</dbReference>
<dbReference type="InterPro" id="IPR001623">
    <property type="entry name" value="DnaJ_domain"/>
</dbReference>
<organism evidence="2 3">
    <name type="scientific">Candidatus Akkermansia intestinigallinarum</name>
    <dbReference type="NCBI Taxonomy" id="2838431"/>
    <lineage>
        <taxon>Bacteria</taxon>
        <taxon>Pseudomonadati</taxon>
        <taxon>Verrucomicrobiota</taxon>
        <taxon>Verrucomicrobiia</taxon>
        <taxon>Verrucomicrobiales</taxon>
        <taxon>Akkermansiaceae</taxon>
        <taxon>Akkermansia</taxon>
    </lineage>
</organism>
<dbReference type="SMART" id="SM00271">
    <property type="entry name" value="DnaJ"/>
    <property type="match status" value="1"/>
</dbReference>
<dbReference type="AlphaFoldDB" id="A0A9D1VBT9"/>
<proteinExistence type="predicted"/>
<reference evidence="2" key="2">
    <citation type="submission" date="2021-04" db="EMBL/GenBank/DDBJ databases">
        <authorList>
            <person name="Gilroy R."/>
        </authorList>
    </citation>
    <scope>NUCLEOTIDE SEQUENCE</scope>
    <source>
        <strain evidence="2">14975</strain>
    </source>
</reference>
<feature type="non-terminal residue" evidence="2">
    <location>
        <position position="91"/>
    </location>
</feature>
<dbReference type="Gene3D" id="1.10.287.110">
    <property type="entry name" value="DnaJ domain"/>
    <property type="match status" value="1"/>
</dbReference>
<name>A0A9D1VBT9_9BACT</name>
<dbReference type="InterPro" id="IPR018253">
    <property type="entry name" value="DnaJ_domain_CS"/>
</dbReference>
<dbReference type="InterPro" id="IPR053025">
    <property type="entry name" value="Mito_ATP_Synthase-Asso"/>
</dbReference>
<dbReference type="PROSITE" id="PS00636">
    <property type="entry name" value="DNAJ_1"/>
    <property type="match status" value="1"/>
</dbReference>
<gene>
    <name evidence="2" type="ORF">H9862_06120</name>
</gene>
<sequence>MLSYRRVRTDYYEILGVGASADASALKAAYRRQAMRFHPDHNQGDAQAEERFKLVVEAWQVLGDAESRADYDAWLERQRRYAMAPELAGLG</sequence>
<dbReference type="Proteomes" id="UP000823964">
    <property type="component" value="Unassembled WGS sequence"/>
</dbReference>
<evidence type="ECO:0000313" key="3">
    <source>
        <dbReference type="Proteomes" id="UP000823964"/>
    </source>
</evidence>
<dbReference type="SUPFAM" id="SSF46565">
    <property type="entry name" value="Chaperone J-domain"/>
    <property type="match status" value="1"/>
</dbReference>
<reference evidence="2" key="1">
    <citation type="journal article" date="2021" name="PeerJ">
        <title>Extensive microbial diversity within the chicken gut microbiome revealed by metagenomics and culture.</title>
        <authorList>
            <person name="Gilroy R."/>
            <person name="Ravi A."/>
            <person name="Getino M."/>
            <person name="Pursley I."/>
            <person name="Horton D.L."/>
            <person name="Alikhan N.F."/>
            <person name="Baker D."/>
            <person name="Gharbi K."/>
            <person name="Hall N."/>
            <person name="Watson M."/>
            <person name="Adriaenssens E.M."/>
            <person name="Foster-Nyarko E."/>
            <person name="Jarju S."/>
            <person name="Secka A."/>
            <person name="Antonio M."/>
            <person name="Oren A."/>
            <person name="Chaudhuri R.R."/>
            <person name="La Ragione R."/>
            <person name="Hildebrand F."/>
            <person name="Pallen M.J."/>
        </authorList>
    </citation>
    <scope>NUCLEOTIDE SEQUENCE</scope>
    <source>
        <strain evidence="2">14975</strain>
    </source>
</reference>
<feature type="domain" description="J" evidence="1">
    <location>
        <begin position="10"/>
        <end position="75"/>
    </location>
</feature>
<accession>A0A9D1VBT9</accession>
<dbReference type="PANTHER" id="PTHR44873:SF1">
    <property type="entry name" value="DNAJ HOMOLOG SUBFAMILY C MEMBER 30, MITOCHONDRIAL"/>
    <property type="match status" value="1"/>
</dbReference>
<comment type="caution">
    <text evidence="2">The sequence shown here is derived from an EMBL/GenBank/DDBJ whole genome shotgun (WGS) entry which is preliminary data.</text>
</comment>
<evidence type="ECO:0000313" key="2">
    <source>
        <dbReference type="EMBL" id="HIX20160.1"/>
    </source>
</evidence>
<dbReference type="Pfam" id="PF00226">
    <property type="entry name" value="DnaJ"/>
    <property type="match status" value="1"/>
</dbReference>
<dbReference type="PROSITE" id="PS50076">
    <property type="entry name" value="DNAJ_2"/>
    <property type="match status" value="1"/>
</dbReference>
<dbReference type="CDD" id="cd06257">
    <property type="entry name" value="DnaJ"/>
    <property type="match status" value="1"/>
</dbReference>
<evidence type="ECO:0000259" key="1">
    <source>
        <dbReference type="PROSITE" id="PS50076"/>
    </source>
</evidence>
<dbReference type="PANTHER" id="PTHR44873">
    <property type="entry name" value="DNAJ HOMOLOG SUBFAMILY C MEMBER 30, MITOCHONDRIAL"/>
    <property type="match status" value="1"/>
</dbReference>
<protein>
    <submittedName>
        <fullName evidence="2">DnaJ domain-containing protein</fullName>
    </submittedName>
</protein>